<dbReference type="Pfam" id="PF13356">
    <property type="entry name" value="Arm-DNA-bind_3"/>
    <property type="match status" value="1"/>
</dbReference>
<keyword evidence="3 5" id="KW-0238">DNA-binding</keyword>
<dbReference type="Pfam" id="PF00589">
    <property type="entry name" value="Phage_integrase"/>
    <property type="match status" value="1"/>
</dbReference>
<proteinExistence type="inferred from homology"/>
<organism evidence="8 9">
    <name type="scientific">Francisella philomiragia</name>
    <dbReference type="NCBI Taxonomy" id="28110"/>
    <lineage>
        <taxon>Bacteria</taxon>
        <taxon>Pseudomonadati</taxon>
        <taxon>Pseudomonadota</taxon>
        <taxon>Gammaproteobacteria</taxon>
        <taxon>Thiotrichales</taxon>
        <taxon>Francisellaceae</taxon>
        <taxon>Francisella</taxon>
    </lineage>
</organism>
<dbReference type="Pfam" id="PF22022">
    <property type="entry name" value="Phage_int_M"/>
    <property type="match status" value="1"/>
</dbReference>
<dbReference type="SUPFAM" id="SSF56349">
    <property type="entry name" value="DNA breaking-rejoining enzymes"/>
    <property type="match status" value="1"/>
</dbReference>
<dbReference type="InterPro" id="IPR053876">
    <property type="entry name" value="Phage_int_M"/>
</dbReference>
<keyword evidence="9" id="KW-1185">Reference proteome</keyword>
<gene>
    <name evidence="8" type="ORF">IBE52_10050</name>
</gene>
<dbReference type="InterPro" id="IPR010998">
    <property type="entry name" value="Integrase_recombinase_N"/>
</dbReference>
<sequence length="413" mass="47830">MVSSIVINNHGAVNTMLTETKIKKIKATGKEQRLIDSLGLYLRVDKNGNKTWQLRHTINEKRKWFGLGSYPSTNLNEARKLSAELRERIDNGEDVLAKPDAKKVIYVKDLVSQYIEFQKKNSSSEDFIKKLTNISKNHIIPKIGNRDIQTIKRKDCIDVLEPLIDKGATRNKVLSALKGICRLARHNELIENDPTHDIARALPQYKAQPMPHISPLHNKSLLKELLLDLDNYTKGNYISRYALKLLPYIVLRPIELVSLQWDFYDAENSRIIIPAEIMKMRKDHIVCLSRQAKQIIEELKELQGGFKYFFPSYYKDNHDHINYESLAKAIRSMGYNGVDKPKQTLHGFRHIYSTAIHELQEQYHFSELAIELVLAHTDKNKSRASYNFADKLGERAKIMQVYADWIDNLKYAK</sequence>
<accession>A0ABS1GEN8</accession>
<dbReference type="GO" id="GO:0003677">
    <property type="term" value="F:DNA binding"/>
    <property type="evidence" value="ECO:0007669"/>
    <property type="project" value="UniProtKB-KW"/>
</dbReference>
<dbReference type="Gene3D" id="1.10.443.10">
    <property type="entry name" value="Intergrase catalytic core"/>
    <property type="match status" value="1"/>
</dbReference>
<dbReference type="PROSITE" id="PS51898">
    <property type="entry name" value="TYR_RECOMBINASE"/>
    <property type="match status" value="1"/>
</dbReference>
<evidence type="ECO:0000259" key="7">
    <source>
        <dbReference type="PROSITE" id="PS51900"/>
    </source>
</evidence>
<evidence type="ECO:0000256" key="3">
    <source>
        <dbReference type="ARBA" id="ARBA00023125"/>
    </source>
</evidence>
<dbReference type="PANTHER" id="PTHR30629">
    <property type="entry name" value="PROPHAGE INTEGRASE"/>
    <property type="match status" value="1"/>
</dbReference>
<dbReference type="CDD" id="cd00801">
    <property type="entry name" value="INT_P4_C"/>
    <property type="match status" value="1"/>
</dbReference>
<name>A0ABS1GEN8_9GAMM</name>
<feature type="domain" description="Tyr recombinase" evidence="6">
    <location>
        <begin position="211"/>
        <end position="399"/>
    </location>
</feature>
<comment type="caution">
    <text evidence="8">The sequence shown here is derived from an EMBL/GenBank/DDBJ whole genome shotgun (WGS) entry which is preliminary data.</text>
</comment>
<evidence type="ECO:0000313" key="9">
    <source>
        <dbReference type="Proteomes" id="UP000760407"/>
    </source>
</evidence>
<dbReference type="PROSITE" id="PS51900">
    <property type="entry name" value="CB"/>
    <property type="match status" value="1"/>
</dbReference>
<dbReference type="Proteomes" id="UP000760407">
    <property type="component" value="Unassembled WGS sequence"/>
</dbReference>
<dbReference type="Gene3D" id="1.10.150.130">
    <property type="match status" value="1"/>
</dbReference>
<dbReference type="InterPro" id="IPR011010">
    <property type="entry name" value="DNA_brk_join_enz"/>
</dbReference>
<dbReference type="InterPro" id="IPR013762">
    <property type="entry name" value="Integrase-like_cat_sf"/>
</dbReference>
<evidence type="ECO:0000259" key="6">
    <source>
        <dbReference type="PROSITE" id="PS51898"/>
    </source>
</evidence>
<keyword evidence="2" id="KW-0229">DNA integration</keyword>
<dbReference type="InterPro" id="IPR025166">
    <property type="entry name" value="Integrase_DNA_bind_dom"/>
</dbReference>
<dbReference type="InterPro" id="IPR044068">
    <property type="entry name" value="CB"/>
</dbReference>
<dbReference type="PANTHER" id="PTHR30629:SF2">
    <property type="entry name" value="PROPHAGE INTEGRASE INTS-RELATED"/>
    <property type="match status" value="1"/>
</dbReference>
<keyword evidence="4" id="KW-0233">DNA recombination</keyword>
<dbReference type="InterPro" id="IPR002104">
    <property type="entry name" value="Integrase_catalytic"/>
</dbReference>
<dbReference type="EMBL" id="JACTSG010000007">
    <property type="protein sequence ID" value="MBK2303256.1"/>
    <property type="molecule type" value="Genomic_DNA"/>
</dbReference>
<dbReference type="InterPro" id="IPR038488">
    <property type="entry name" value="Integrase_DNA-bd_sf"/>
</dbReference>
<evidence type="ECO:0000256" key="1">
    <source>
        <dbReference type="ARBA" id="ARBA00008857"/>
    </source>
</evidence>
<evidence type="ECO:0000256" key="2">
    <source>
        <dbReference type="ARBA" id="ARBA00022908"/>
    </source>
</evidence>
<comment type="similarity">
    <text evidence="1">Belongs to the 'phage' integrase family.</text>
</comment>
<evidence type="ECO:0000256" key="4">
    <source>
        <dbReference type="ARBA" id="ARBA00023172"/>
    </source>
</evidence>
<protein>
    <submittedName>
        <fullName evidence="8">Integrase arm-type DNA-binding domain-containing protein</fullName>
    </submittedName>
</protein>
<dbReference type="InterPro" id="IPR050808">
    <property type="entry name" value="Phage_Integrase"/>
</dbReference>
<reference evidence="8 9" key="1">
    <citation type="submission" date="2020-08" db="EMBL/GenBank/DDBJ databases">
        <title>Comparative genomics of Francisella species.</title>
        <authorList>
            <person name="Sahl J."/>
            <person name="Sjodin A."/>
            <person name="Wagner D."/>
            <person name="Forsman M."/>
        </authorList>
    </citation>
    <scope>NUCLEOTIDE SEQUENCE [LARGE SCALE GENOMIC DNA]</scope>
    <source>
        <strain evidence="8 9">F1093</strain>
    </source>
</reference>
<dbReference type="RefSeq" id="WP_200167643.1">
    <property type="nucleotide sequence ID" value="NZ_JACTSG010000007.1"/>
</dbReference>
<dbReference type="Gene3D" id="3.30.160.390">
    <property type="entry name" value="Integrase, DNA-binding domain"/>
    <property type="match status" value="1"/>
</dbReference>
<feature type="domain" description="Core-binding (CB)" evidence="7">
    <location>
        <begin position="105"/>
        <end position="185"/>
    </location>
</feature>
<evidence type="ECO:0000256" key="5">
    <source>
        <dbReference type="PROSITE-ProRule" id="PRU01248"/>
    </source>
</evidence>
<evidence type="ECO:0000313" key="8">
    <source>
        <dbReference type="EMBL" id="MBK2303256.1"/>
    </source>
</evidence>